<keyword evidence="1" id="KW-1133">Transmembrane helix</keyword>
<feature type="transmembrane region" description="Helical" evidence="1">
    <location>
        <begin position="126"/>
        <end position="144"/>
    </location>
</feature>
<organism evidence="2 3">
    <name type="scientific">Rugosimonospora acidiphila</name>
    <dbReference type="NCBI Taxonomy" id="556531"/>
    <lineage>
        <taxon>Bacteria</taxon>
        <taxon>Bacillati</taxon>
        <taxon>Actinomycetota</taxon>
        <taxon>Actinomycetes</taxon>
        <taxon>Micromonosporales</taxon>
        <taxon>Micromonosporaceae</taxon>
        <taxon>Rugosimonospora</taxon>
    </lineage>
</organism>
<feature type="transmembrane region" description="Helical" evidence="1">
    <location>
        <begin position="58"/>
        <end position="79"/>
    </location>
</feature>
<comment type="caution">
    <text evidence="2">The sequence shown here is derived from an EMBL/GenBank/DDBJ whole genome shotgun (WGS) entry which is preliminary data.</text>
</comment>
<evidence type="ECO:0000313" key="3">
    <source>
        <dbReference type="Proteomes" id="UP001501570"/>
    </source>
</evidence>
<dbReference type="Proteomes" id="UP001501570">
    <property type="component" value="Unassembled WGS sequence"/>
</dbReference>
<evidence type="ECO:0000313" key="2">
    <source>
        <dbReference type="EMBL" id="GAA5184444.1"/>
    </source>
</evidence>
<dbReference type="RefSeq" id="WP_345629233.1">
    <property type="nucleotide sequence ID" value="NZ_BAABJQ010000006.1"/>
</dbReference>
<reference evidence="3" key="1">
    <citation type="journal article" date="2019" name="Int. J. Syst. Evol. Microbiol.">
        <title>The Global Catalogue of Microorganisms (GCM) 10K type strain sequencing project: providing services to taxonomists for standard genome sequencing and annotation.</title>
        <authorList>
            <consortium name="The Broad Institute Genomics Platform"/>
            <consortium name="The Broad Institute Genome Sequencing Center for Infectious Disease"/>
            <person name="Wu L."/>
            <person name="Ma J."/>
        </authorList>
    </citation>
    <scope>NUCLEOTIDE SEQUENCE [LARGE SCALE GENOMIC DNA]</scope>
    <source>
        <strain evidence="3">JCM 18304</strain>
    </source>
</reference>
<feature type="transmembrane region" description="Helical" evidence="1">
    <location>
        <begin position="6"/>
        <end position="24"/>
    </location>
</feature>
<evidence type="ECO:0000256" key="1">
    <source>
        <dbReference type="SAM" id="Phobius"/>
    </source>
</evidence>
<keyword evidence="1" id="KW-0472">Membrane</keyword>
<evidence type="ECO:0008006" key="4">
    <source>
        <dbReference type="Google" id="ProtNLM"/>
    </source>
</evidence>
<dbReference type="EMBL" id="BAABJQ010000006">
    <property type="protein sequence ID" value="GAA5184444.1"/>
    <property type="molecule type" value="Genomic_DNA"/>
</dbReference>
<accession>A0ABP9RR19</accession>
<name>A0ABP9RR19_9ACTN</name>
<protein>
    <recommendedName>
        <fullName evidence="4">DUF1453 domain-containing protein</fullName>
    </recommendedName>
</protein>
<proteinExistence type="predicted"/>
<keyword evidence="1" id="KW-0812">Transmembrane</keyword>
<keyword evidence="3" id="KW-1185">Reference proteome</keyword>
<feature type="transmembrane region" description="Helical" evidence="1">
    <location>
        <begin position="33"/>
        <end position="52"/>
    </location>
</feature>
<feature type="transmembrane region" description="Helical" evidence="1">
    <location>
        <begin position="100"/>
        <end position="120"/>
    </location>
</feature>
<sequence>MPQSLIYAGLMVAFFAWAITMQVVRKNVSVKRLVLLPAGFTVLALASDHGWAQRLHTPAAFGFFAFGLLLAVGMGFVRSATMRVWQAENGWVSQGGWRTVVAWLATFAVRVAVMLLAMRVGVAEGAGEIVLFVAVTLAAQNLFIARRAGLFGRTASPAATPASLS</sequence>
<gene>
    <name evidence="2" type="ORF">GCM10023322_25920</name>
</gene>